<protein>
    <submittedName>
        <fullName evidence="2">Uncharacterized protein</fullName>
    </submittedName>
</protein>
<dbReference type="OrthoDB" id="5559111at2759"/>
<dbReference type="Pfam" id="PF02458">
    <property type="entry name" value="Transferase"/>
    <property type="match status" value="1"/>
</dbReference>
<dbReference type="EMBL" id="JANBQF010000127">
    <property type="protein sequence ID" value="KAJ2004926.1"/>
    <property type="molecule type" value="Genomic_DNA"/>
</dbReference>
<name>A0A9W8EKB7_9FUNG</name>
<dbReference type="InterPro" id="IPR023213">
    <property type="entry name" value="CAT-like_dom_sf"/>
</dbReference>
<keyword evidence="1" id="KW-0808">Transferase</keyword>
<dbReference type="InterPro" id="IPR050317">
    <property type="entry name" value="Plant_Fungal_Acyltransferase"/>
</dbReference>
<reference evidence="2" key="1">
    <citation type="submission" date="2022-07" db="EMBL/GenBank/DDBJ databases">
        <title>Phylogenomic reconstructions and comparative analyses of Kickxellomycotina fungi.</title>
        <authorList>
            <person name="Reynolds N.K."/>
            <person name="Stajich J.E."/>
            <person name="Barry K."/>
            <person name="Grigoriev I.V."/>
            <person name="Crous P."/>
            <person name="Smith M.E."/>
        </authorList>
    </citation>
    <scope>NUCLEOTIDE SEQUENCE</scope>
    <source>
        <strain evidence="2">IMI 214461</strain>
    </source>
</reference>
<proteinExistence type="predicted"/>
<dbReference type="Proteomes" id="UP001150907">
    <property type="component" value="Unassembled WGS sequence"/>
</dbReference>
<evidence type="ECO:0000256" key="1">
    <source>
        <dbReference type="ARBA" id="ARBA00022679"/>
    </source>
</evidence>
<sequence length="451" mass="48989">MTTAQSDPAAAPATASSAAMYLQIKRFESYYRGYISMLWFFPCPPTASASAAASQLQKGVDRVVAANPVLSGYLHERSDSDQDKVRIEYTATGTVQVDAVDVPYTYAELEQSGFNQNMFPLLFDRVPSSTIEIEGLAAFRVTLFALSDGGAVVCLSFHHTMADGVAVVSLAQSISQACVSDEYTPTAMWHDRNRAYEMLVSAQPQPTEQPAAKDVFSEHMHQICSDATLSGTGLQTTGEMRIYQFAVTSSALQRLRESAMGESSERFSSNDLAMALFWRAWARALESHKATFPYTHAGGPIDVRAMAGVSDYLGNMFLPRPMLALRSQVLGQGLTHTAALIRRSTQSATPADLRRFIDAADRGEPDILATVGITDSPSTSFSNIMRMPTHAVHFGLGRLGSMQLRSFPIPFLVFAVGDGAGGFLANMYLPTSVFASFMANQEFTAYAAQVY</sequence>
<dbReference type="PANTHER" id="PTHR31642:SF310">
    <property type="entry name" value="FATTY ALCOHOL:CAFFEOYL-COA ACYLTRANSFERASE"/>
    <property type="match status" value="1"/>
</dbReference>
<dbReference type="AlphaFoldDB" id="A0A9W8EKB7"/>
<comment type="caution">
    <text evidence="2">The sequence shown here is derived from an EMBL/GenBank/DDBJ whole genome shotgun (WGS) entry which is preliminary data.</text>
</comment>
<dbReference type="GO" id="GO:0016747">
    <property type="term" value="F:acyltransferase activity, transferring groups other than amino-acyl groups"/>
    <property type="evidence" value="ECO:0007669"/>
    <property type="project" value="TreeGrafter"/>
</dbReference>
<organism evidence="2 3">
    <name type="scientific">Coemansia thaxteri</name>
    <dbReference type="NCBI Taxonomy" id="2663907"/>
    <lineage>
        <taxon>Eukaryota</taxon>
        <taxon>Fungi</taxon>
        <taxon>Fungi incertae sedis</taxon>
        <taxon>Zoopagomycota</taxon>
        <taxon>Kickxellomycotina</taxon>
        <taxon>Kickxellomycetes</taxon>
        <taxon>Kickxellales</taxon>
        <taxon>Kickxellaceae</taxon>
        <taxon>Coemansia</taxon>
    </lineage>
</organism>
<evidence type="ECO:0000313" key="2">
    <source>
        <dbReference type="EMBL" id="KAJ2004926.1"/>
    </source>
</evidence>
<dbReference type="PANTHER" id="PTHR31642">
    <property type="entry name" value="TRICHOTHECENE 3-O-ACETYLTRANSFERASE"/>
    <property type="match status" value="1"/>
</dbReference>
<accession>A0A9W8EKB7</accession>
<keyword evidence="3" id="KW-1185">Reference proteome</keyword>
<dbReference type="Gene3D" id="3.30.559.10">
    <property type="entry name" value="Chloramphenicol acetyltransferase-like domain"/>
    <property type="match status" value="2"/>
</dbReference>
<evidence type="ECO:0000313" key="3">
    <source>
        <dbReference type="Proteomes" id="UP001150907"/>
    </source>
</evidence>
<dbReference type="SUPFAM" id="SSF52777">
    <property type="entry name" value="CoA-dependent acyltransferases"/>
    <property type="match status" value="1"/>
</dbReference>
<gene>
    <name evidence="2" type="ORF">H4R26_002236</name>
</gene>